<accession>A0ABP7VQ40</accession>
<protein>
    <submittedName>
        <fullName evidence="1">Uncharacterized protein</fullName>
    </submittedName>
</protein>
<organism evidence="1 2">
    <name type="scientific">Streptomyces shaanxiensis</name>
    <dbReference type="NCBI Taxonomy" id="653357"/>
    <lineage>
        <taxon>Bacteria</taxon>
        <taxon>Bacillati</taxon>
        <taxon>Actinomycetota</taxon>
        <taxon>Actinomycetes</taxon>
        <taxon>Kitasatosporales</taxon>
        <taxon>Streptomycetaceae</taxon>
        <taxon>Streptomyces</taxon>
    </lineage>
</organism>
<reference evidence="2" key="1">
    <citation type="journal article" date="2019" name="Int. J. Syst. Evol. Microbiol.">
        <title>The Global Catalogue of Microorganisms (GCM) 10K type strain sequencing project: providing services to taxonomists for standard genome sequencing and annotation.</title>
        <authorList>
            <consortium name="The Broad Institute Genomics Platform"/>
            <consortium name="The Broad Institute Genome Sequencing Center for Infectious Disease"/>
            <person name="Wu L."/>
            <person name="Ma J."/>
        </authorList>
    </citation>
    <scope>NUCLEOTIDE SEQUENCE [LARGE SCALE GENOMIC DNA]</scope>
    <source>
        <strain evidence="2">JCM 16925</strain>
    </source>
</reference>
<name>A0ABP7VQ40_9ACTN</name>
<sequence length="86" mass="8267">MGGGAELTVGEQGAAGGEVVTAQGDGVAEPADLCVAVAEVVDEGGVNDVEVLGVPDATLGPFQGLAGAASGVKFAGDHCTLPLRFT</sequence>
<evidence type="ECO:0000313" key="2">
    <source>
        <dbReference type="Proteomes" id="UP001499984"/>
    </source>
</evidence>
<dbReference type="EMBL" id="BAAAZY010000012">
    <property type="protein sequence ID" value="GAA4071522.1"/>
    <property type="molecule type" value="Genomic_DNA"/>
</dbReference>
<comment type="caution">
    <text evidence="1">The sequence shown here is derived from an EMBL/GenBank/DDBJ whole genome shotgun (WGS) entry which is preliminary data.</text>
</comment>
<keyword evidence="2" id="KW-1185">Reference proteome</keyword>
<evidence type="ECO:0000313" key="1">
    <source>
        <dbReference type="EMBL" id="GAA4071522.1"/>
    </source>
</evidence>
<dbReference type="Proteomes" id="UP001499984">
    <property type="component" value="Unassembled WGS sequence"/>
</dbReference>
<proteinExistence type="predicted"/>
<gene>
    <name evidence="1" type="ORF">GCM10022233_55480</name>
</gene>